<dbReference type="Proteomes" id="UP000034588">
    <property type="component" value="Unassembled WGS sequence"/>
</dbReference>
<keyword evidence="1" id="KW-0175">Coiled coil</keyword>
<accession>A0A0G1W146</accession>
<evidence type="ECO:0000313" key="3">
    <source>
        <dbReference type="Proteomes" id="UP000034588"/>
    </source>
</evidence>
<evidence type="ECO:0000256" key="1">
    <source>
        <dbReference type="SAM" id="Coils"/>
    </source>
</evidence>
<organism evidence="2 3">
    <name type="scientific">Candidatus Gottesmanbacteria bacterium GW2011_GWB1_49_7</name>
    <dbReference type="NCBI Taxonomy" id="1618448"/>
    <lineage>
        <taxon>Bacteria</taxon>
        <taxon>Candidatus Gottesmaniibacteriota</taxon>
    </lineage>
</organism>
<reference evidence="2 3" key="1">
    <citation type="journal article" date="2015" name="Nature">
        <title>rRNA introns, odd ribosomes, and small enigmatic genomes across a large radiation of phyla.</title>
        <authorList>
            <person name="Brown C.T."/>
            <person name="Hug L.A."/>
            <person name="Thomas B.C."/>
            <person name="Sharon I."/>
            <person name="Castelle C.J."/>
            <person name="Singh A."/>
            <person name="Wilkins M.J."/>
            <person name="Williams K.H."/>
            <person name="Banfield J.F."/>
        </authorList>
    </citation>
    <scope>NUCLEOTIDE SEQUENCE [LARGE SCALE GENOMIC DNA]</scope>
</reference>
<dbReference type="AlphaFoldDB" id="A0A0G1W146"/>
<name>A0A0G1W146_9BACT</name>
<feature type="coiled-coil region" evidence="1">
    <location>
        <begin position="33"/>
        <end position="100"/>
    </location>
</feature>
<proteinExistence type="predicted"/>
<sequence length="120" mass="14156">MDTKLYRPSSRLADLHLQEEFSPGAEAALEQGLKDLRHEIIERERELEALHNDWRFREQAQEPLAGALLYFQYSELADKIERLEVQLVKLRGRLRMRENHLRLFRGLKCLITSEQAGLSR</sequence>
<gene>
    <name evidence="2" type="ORF">UY48_C0012G0005</name>
</gene>
<comment type="caution">
    <text evidence="2">The sequence shown here is derived from an EMBL/GenBank/DDBJ whole genome shotgun (WGS) entry which is preliminary data.</text>
</comment>
<dbReference type="EMBL" id="LCQD01000012">
    <property type="protein sequence ID" value="KKW12458.1"/>
    <property type="molecule type" value="Genomic_DNA"/>
</dbReference>
<protein>
    <submittedName>
        <fullName evidence="2">Uncharacterized protein</fullName>
    </submittedName>
</protein>
<evidence type="ECO:0000313" key="2">
    <source>
        <dbReference type="EMBL" id="KKW12458.1"/>
    </source>
</evidence>